<dbReference type="Proteomes" id="UP000188929">
    <property type="component" value="Unassembled WGS sequence"/>
</dbReference>
<proteinExistence type="predicted"/>
<evidence type="ECO:0000313" key="3">
    <source>
        <dbReference type="Proteomes" id="UP000188929"/>
    </source>
</evidence>
<sequence length="71" mass="7359">MLTGRFGTVTGLPADHRDPGARAVSRRVQLPEPAGLGELESFELGQAGGAREGELIRGEFGNRAGEAVGGR</sequence>
<keyword evidence="3" id="KW-1185">Reference proteome</keyword>
<gene>
    <name evidence="2" type="ORF">BL253_01000</name>
</gene>
<dbReference type="EMBL" id="MOMC01000003">
    <property type="protein sequence ID" value="ONH33627.1"/>
    <property type="molecule type" value="Genomic_DNA"/>
</dbReference>
<accession>A0A1V2IKJ1</accession>
<name>A0A1V2IKJ1_9ACTN</name>
<protein>
    <submittedName>
        <fullName evidence="2">Uncharacterized protein</fullName>
    </submittedName>
</protein>
<dbReference type="AlphaFoldDB" id="A0A1V2IKJ1"/>
<comment type="caution">
    <text evidence="2">The sequence shown here is derived from an EMBL/GenBank/DDBJ whole genome shotgun (WGS) entry which is preliminary data.</text>
</comment>
<organism evidence="2 3">
    <name type="scientific">Pseudofrankia asymbiotica</name>
    <dbReference type="NCBI Taxonomy" id="1834516"/>
    <lineage>
        <taxon>Bacteria</taxon>
        <taxon>Bacillati</taxon>
        <taxon>Actinomycetota</taxon>
        <taxon>Actinomycetes</taxon>
        <taxon>Frankiales</taxon>
        <taxon>Frankiaceae</taxon>
        <taxon>Pseudofrankia</taxon>
    </lineage>
</organism>
<dbReference type="STRING" id="1834516.BL253_01000"/>
<evidence type="ECO:0000256" key="1">
    <source>
        <dbReference type="SAM" id="MobiDB-lite"/>
    </source>
</evidence>
<feature type="region of interest" description="Disordered" evidence="1">
    <location>
        <begin position="1"/>
        <end position="22"/>
    </location>
</feature>
<reference evidence="3" key="1">
    <citation type="submission" date="2016-10" db="EMBL/GenBank/DDBJ databases">
        <title>Frankia sp. NRRL B-16386 Genome sequencing.</title>
        <authorList>
            <person name="Ghodhbane-Gtari F."/>
            <person name="Swanson E."/>
            <person name="Gueddou A."/>
            <person name="Hezbri K."/>
            <person name="Ktari K."/>
            <person name="Nouioui I."/>
            <person name="Morris K."/>
            <person name="Simpson S."/>
            <person name="Abebe-Akele F."/>
            <person name="Thomas K."/>
            <person name="Gtari M."/>
            <person name="Tisa L.S."/>
        </authorList>
    </citation>
    <scope>NUCLEOTIDE SEQUENCE [LARGE SCALE GENOMIC DNA]</scope>
    <source>
        <strain evidence="3">NRRL B-16386</strain>
    </source>
</reference>
<evidence type="ECO:0000313" key="2">
    <source>
        <dbReference type="EMBL" id="ONH33627.1"/>
    </source>
</evidence>